<dbReference type="AlphaFoldDB" id="A0A5C3L5S2"/>
<feature type="transmembrane region" description="Helical" evidence="2">
    <location>
        <begin position="188"/>
        <end position="213"/>
    </location>
</feature>
<reference evidence="4 5" key="1">
    <citation type="journal article" date="2019" name="Nat. Ecol. Evol.">
        <title>Megaphylogeny resolves global patterns of mushroom evolution.</title>
        <authorList>
            <person name="Varga T."/>
            <person name="Krizsan K."/>
            <person name="Foldi C."/>
            <person name="Dima B."/>
            <person name="Sanchez-Garcia M."/>
            <person name="Sanchez-Ramirez S."/>
            <person name="Szollosi G.J."/>
            <person name="Szarkandi J.G."/>
            <person name="Papp V."/>
            <person name="Albert L."/>
            <person name="Andreopoulos W."/>
            <person name="Angelini C."/>
            <person name="Antonin V."/>
            <person name="Barry K.W."/>
            <person name="Bougher N.L."/>
            <person name="Buchanan P."/>
            <person name="Buyck B."/>
            <person name="Bense V."/>
            <person name="Catcheside P."/>
            <person name="Chovatia M."/>
            <person name="Cooper J."/>
            <person name="Damon W."/>
            <person name="Desjardin D."/>
            <person name="Finy P."/>
            <person name="Geml J."/>
            <person name="Haridas S."/>
            <person name="Hughes K."/>
            <person name="Justo A."/>
            <person name="Karasinski D."/>
            <person name="Kautmanova I."/>
            <person name="Kiss B."/>
            <person name="Kocsube S."/>
            <person name="Kotiranta H."/>
            <person name="LaButti K.M."/>
            <person name="Lechner B.E."/>
            <person name="Liimatainen K."/>
            <person name="Lipzen A."/>
            <person name="Lukacs Z."/>
            <person name="Mihaltcheva S."/>
            <person name="Morgado L.N."/>
            <person name="Niskanen T."/>
            <person name="Noordeloos M.E."/>
            <person name="Ohm R.A."/>
            <person name="Ortiz-Santana B."/>
            <person name="Ovrebo C."/>
            <person name="Racz N."/>
            <person name="Riley R."/>
            <person name="Savchenko A."/>
            <person name="Shiryaev A."/>
            <person name="Soop K."/>
            <person name="Spirin V."/>
            <person name="Szebenyi C."/>
            <person name="Tomsovsky M."/>
            <person name="Tulloss R.E."/>
            <person name="Uehling J."/>
            <person name="Grigoriev I.V."/>
            <person name="Vagvolgyi C."/>
            <person name="Papp T."/>
            <person name="Martin F.M."/>
            <person name="Miettinen O."/>
            <person name="Hibbett D.S."/>
            <person name="Nagy L.G."/>
        </authorList>
    </citation>
    <scope>NUCLEOTIDE SEQUENCE [LARGE SCALE GENOMIC DNA]</scope>
    <source>
        <strain evidence="4 5">CBS 121175</strain>
    </source>
</reference>
<feature type="transmembrane region" description="Helical" evidence="2">
    <location>
        <begin position="147"/>
        <end position="168"/>
    </location>
</feature>
<evidence type="ECO:0000256" key="1">
    <source>
        <dbReference type="SAM" id="MobiDB-lite"/>
    </source>
</evidence>
<feature type="transmembrane region" description="Helical" evidence="2">
    <location>
        <begin position="27"/>
        <end position="46"/>
    </location>
</feature>
<name>A0A5C3L5S2_COPMA</name>
<feature type="region of interest" description="Disordered" evidence="1">
    <location>
        <begin position="348"/>
        <end position="367"/>
    </location>
</feature>
<feature type="domain" description="DUF6533" evidence="3">
    <location>
        <begin position="1"/>
        <end position="36"/>
    </location>
</feature>
<dbReference type="Pfam" id="PF20151">
    <property type="entry name" value="DUF6533"/>
    <property type="match status" value="1"/>
</dbReference>
<sequence length="367" mass="40700">VILYYDYFLTLPREVEHIWKNWKKMTTFFYVFCRYALVANTIYLFYRTEGIKLEKLSARLRSQRVNVCCSCQAVRSVSGVLAIFGHVGILAVWGLRTLAIYERNKIVKYTLGTVGVSTLIARIVSPAHRFLEAIADSKSCWASLSEVGISVAVLMILFEALAFVLAAARAWKTVRQDVNFWKNPRASLNYVIFSQGLMYISAVFALSIMTAIANLGIWGETARPLNSFKLPLSGLLTARFLLELRTWNRRTDDTSSSHHITSVSKFAVVTGSSQEGSNYTTSSGDITVSSRPITEGGTLELRLDGMSFAESIFRELGGDIGPLPLLEPEGATGKRWLGAGKLESVPEVNEKDGVIESSRDVNQEKVG</sequence>
<organism evidence="4 5">
    <name type="scientific">Coprinopsis marcescibilis</name>
    <name type="common">Agaric fungus</name>
    <name type="synonym">Psathyrella marcescibilis</name>
    <dbReference type="NCBI Taxonomy" id="230819"/>
    <lineage>
        <taxon>Eukaryota</taxon>
        <taxon>Fungi</taxon>
        <taxon>Dikarya</taxon>
        <taxon>Basidiomycota</taxon>
        <taxon>Agaricomycotina</taxon>
        <taxon>Agaricomycetes</taxon>
        <taxon>Agaricomycetidae</taxon>
        <taxon>Agaricales</taxon>
        <taxon>Agaricineae</taxon>
        <taxon>Psathyrellaceae</taxon>
        <taxon>Coprinopsis</taxon>
    </lineage>
</organism>
<keyword evidence="5" id="KW-1185">Reference proteome</keyword>
<evidence type="ECO:0000259" key="3">
    <source>
        <dbReference type="Pfam" id="PF20151"/>
    </source>
</evidence>
<proteinExistence type="predicted"/>
<dbReference type="InterPro" id="IPR045340">
    <property type="entry name" value="DUF6533"/>
</dbReference>
<evidence type="ECO:0000256" key="2">
    <source>
        <dbReference type="SAM" id="Phobius"/>
    </source>
</evidence>
<dbReference type="STRING" id="230819.A0A5C3L5S2"/>
<feature type="non-terminal residue" evidence="4">
    <location>
        <position position="1"/>
    </location>
</feature>
<gene>
    <name evidence="4" type="ORF">FA15DRAFT_594006</name>
</gene>
<evidence type="ECO:0000313" key="4">
    <source>
        <dbReference type="EMBL" id="TFK23568.1"/>
    </source>
</evidence>
<protein>
    <recommendedName>
        <fullName evidence="3">DUF6533 domain-containing protein</fullName>
    </recommendedName>
</protein>
<accession>A0A5C3L5S2</accession>
<dbReference type="EMBL" id="ML210216">
    <property type="protein sequence ID" value="TFK23568.1"/>
    <property type="molecule type" value="Genomic_DNA"/>
</dbReference>
<feature type="transmembrane region" description="Helical" evidence="2">
    <location>
        <begin position="80"/>
        <end position="99"/>
    </location>
</feature>
<keyword evidence="2" id="KW-0812">Transmembrane</keyword>
<evidence type="ECO:0000313" key="5">
    <source>
        <dbReference type="Proteomes" id="UP000307440"/>
    </source>
</evidence>
<keyword evidence="2" id="KW-0472">Membrane</keyword>
<keyword evidence="2" id="KW-1133">Transmembrane helix</keyword>
<dbReference type="OrthoDB" id="3242409at2759"/>
<dbReference type="Proteomes" id="UP000307440">
    <property type="component" value="Unassembled WGS sequence"/>
</dbReference>